<feature type="coiled-coil region" evidence="1">
    <location>
        <begin position="23"/>
        <end position="50"/>
    </location>
</feature>
<keyword evidence="1" id="KW-0175">Coiled coil</keyword>
<evidence type="ECO:0008006" key="5">
    <source>
        <dbReference type="Google" id="ProtNLM"/>
    </source>
</evidence>
<protein>
    <recommendedName>
        <fullName evidence="5">DUF4890 domain-containing protein</fullName>
    </recommendedName>
</protein>
<dbReference type="KEGG" id="pseg:D3H65_04555"/>
<evidence type="ECO:0000256" key="1">
    <source>
        <dbReference type="SAM" id="Coils"/>
    </source>
</evidence>
<dbReference type="AlphaFoldDB" id="A0A3B7MJ21"/>
<feature type="signal peptide" evidence="2">
    <location>
        <begin position="1"/>
        <end position="19"/>
    </location>
</feature>
<name>A0A3B7MJ21_9BACT</name>
<keyword evidence="4" id="KW-1185">Reference proteome</keyword>
<evidence type="ECO:0000313" key="3">
    <source>
        <dbReference type="EMBL" id="AXY73293.1"/>
    </source>
</evidence>
<dbReference type="Proteomes" id="UP000263900">
    <property type="component" value="Chromosome"/>
</dbReference>
<feature type="chain" id="PRO_5017740045" description="DUF4890 domain-containing protein" evidence="2">
    <location>
        <begin position="20"/>
        <end position="123"/>
    </location>
</feature>
<dbReference type="EMBL" id="CP032157">
    <property type="protein sequence ID" value="AXY73293.1"/>
    <property type="molecule type" value="Genomic_DNA"/>
</dbReference>
<accession>A0A3B7MJ21</accession>
<keyword evidence="2" id="KW-0732">Signal</keyword>
<sequence>MTNKMLVLLLLLLGTAATGFTQSKLTEEQKKEFKEKQEAYKAKLNLTEDQATKMEAINMTYLEGLSALKQSSGSKLSKYKKFKSLNNERDAQAKKILTEEQYKLFKQQQKEMKEDFKEQRSKG</sequence>
<proteinExistence type="predicted"/>
<organism evidence="3 4">
    <name type="scientific">Paraflavitalea soli</name>
    <dbReference type="NCBI Taxonomy" id="2315862"/>
    <lineage>
        <taxon>Bacteria</taxon>
        <taxon>Pseudomonadati</taxon>
        <taxon>Bacteroidota</taxon>
        <taxon>Chitinophagia</taxon>
        <taxon>Chitinophagales</taxon>
        <taxon>Chitinophagaceae</taxon>
        <taxon>Paraflavitalea</taxon>
    </lineage>
</organism>
<gene>
    <name evidence="3" type="ORF">D3H65_04555</name>
</gene>
<evidence type="ECO:0000313" key="4">
    <source>
        <dbReference type="Proteomes" id="UP000263900"/>
    </source>
</evidence>
<evidence type="ECO:0000256" key="2">
    <source>
        <dbReference type="SAM" id="SignalP"/>
    </source>
</evidence>
<reference evidence="3 4" key="1">
    <citation type="submission" date="2018-09" db="EMBL/GenBank/DDBJ databases">
        <title>Genome sequencing of strain 6GH32-13.</title>
        <authorList>
            <person name="Weon H.-Y."/>
            <person name="Heo J."/>
            <person name="Kwon S.-W."/>
        </authorList>
    </citation>
    <scope>NUCLEOTIDE SEQUENCE [LARGE SCALE GENOMIC DNA]</scope>
    <source>
        <strain evidence="3 4">5GH32-13</strain>
    </source>
</reference>
<dbReference type="RefSeq" id="WP_119049131.1">
    <property type="nucleotide sequence ID" value="NZ_CP032157.1"/>
</dbReference>